<evidence type="ECO:0000256" key="7">
    <source>
        <dbReference type="ARBA" id="ARBA00022989"/>
    </source>
</evidence>
<feature type="transmembrane region" description="Helical" evidence="9">
    <location>
        <begin position="97"/>
        <end position="115"/>
    </location>
</feature>
<evidence type="ECO:0000256" key="2">
    <source>
        <dbReference type="ARBA" id="ARBA00007809"/>
    </source>
</evidence>
<keyword evidence="6" id="KW-0677">Repeat</keyword>
<feature type="transmembrane region" description="Helical" evidence="9">
    <location>
        <begin position="67"/>
        <end position="90"/>
    </location>
</feature>
<keyword evidence="12" id="KW-1185">Reference proteome</keyword>
<dbReference type="AlphaFoldDB" id="A0A9Q1GNK7"/>
<evidence type="ECO:0000256" key="9">
    <source>
        <dbReference type="SAM" id="Phobius"/>
    </source>
</evidence>
<name>A0A9Q1GNK7_9CARY</name>
<dbReference type="OrthoDB" id="409725at2759"/>
<gene>
    <name evidence="11" type="ORF">Cgig2_012527</name>
</gene>
<evidence type="ECO:0000256" key="5">
    <source>
        <dbReference type="ARBA" id="ARBA00022692"/>
    </source>
</evidence>
<dbReference type="Pfam" id="PF03083">
    <property type="entry name" value="MtN3_slv"/>
    <property type="match status" value="1"/>
</dbReference>
<comment type="caution">
    <text evidence="11">The sequence shown here is derived from an EMBL/GenBank/DDBJ whole genome shotgun (WGS) entry which is preliminary data.</text>
</comment>
<keyword evidence="7 9" id="KW-1133">Transmembrane helix</keyword>
<dbReference type="GO" id="GO:0012505">
    <property type="term" value="C:endomembrane system"/>
    <property type="evidence" value="ECO:0007669"/>
    <property type="project" value="UniProtKB-SubCell"/>
</dbReference>
<dbReference type="GO" id="GO:0051119">
    <property type="term" value="F:sugar transmembrane transporter activity"/>
    <property type="evidence" value="ECO:0007669"/>
    <property type="project" value="InterPro"/>
</dbReference>
<dbReference type="InterPro" id="IPR004316">
    <property type="entry name" value="SWEET_rpt"/>
</dbReference>
<keyword evidence="4" id="KW-0762">Sugar transport</keyword>
<keyword evidence="3" id="KW-0813">Transport</keyword>
<evidence type="ECO:0000256" key="8">
    <source>
        <dbReference type="ARBA" id="ARBA00023136"/>
    </source>
</evidence>
<feature type="signal peptide" evidence="10">
    <location>
        <begin position="1"/>
        <end position="22"/>
    </location>
</feature>
<evidence type="ECO:0000256" key="4">
    <source>
        <dbReference type="ARBA" id="ARBA00022597"/>
    </source>
</evidence>
<accession>A0A9Q1GNK7</accession>
<evidence type="ECO:0000256" key="10">
    <source>
        <dbReference type="SAM" id="SignalP"/>
    </source>
</evidence>
<evidence type="ECO:0000313" key="11">
    <source>
        <dbReference type="EMBL" id="KAJ8422592.1"/>
    </source>
</evidence>
<evidence type="ECO:0000313" key="12">
    <source>
        <dbReference type="Proteomes" id="UP001153076"/>
    </source>
</evidence>
<sequence>MQLGLLVIPLLLFLANFSVNSANRPTFRRIIRSGSIEEFSELPYVYTLLNCLICAWYGTPFVSHDNILVTTVNSVGAIFQLGYMSLFIAYAEQLKKIGWLLRLPSMLITLLPGFISDEDARSPVCSTCAIRCTCCHELKLRRLCFKADFCWVSELCFAHLDYITLFATINGLVFLIASQVPNGIGVDLGIVTLGLYSYYSNSSCKEQESLLVS</sequence>
<dbReference type="EMBL" id="JAKOGI010002208">
    <property type="protein sequence ID" value="KAJ8422592.1"/>
    <property type="molecule type" value="Genomic_DNA"/>
</dbReference>
<dbReference type="Proteomes" id="UP001153076">
    <property type="component" value="Unassembled WGS sequence"/>
</dbReference>
<reference evidence="11" key="1">
    <citation type="submission" date="2022-04" db="EMBL/GenBank/DDBJ databases">
        <title>Carnegiea gigantea Genome sequencing and assembly v2.</title>
        <authorList>
            <person name="Copetti D."/>
            <person name="Sanderson M.J."/>
            <person name="Burquez A."/>
            <person name="Wojciechowski M.F."/>
        </authorList>
    </citation>
    <scope>NUCLEOTIDE SEQUENCE</scope>
    <source>
        <strain evidence="11">SGP5-SGP5p</strain>
        <tissue evidence="11">Aerial part</tissue>
    </source>
</reference>
<dbReference type="GO" id="GO:0016020">
    <property type="term" value="C:membrane"/>
    <property type="evidence" value="ECO:0007669"/>
    <property type="project" value="InterPro"/>
</dbReference>
<feature type="chain" id="PRO_5040119921" description="SWEET sugar transporter" evidence="10">
    <location>
        <begin position="23"/>
        <end position="213"/>
    </location>
</feature>
<evidence type="ECO:0000256" key="1">
    <source>
        <dbReference type="ARBA" id="ARBA00004127"/>
    </source>
</evidence>
<keyword evidence="5 9" id="KW-0812">Transmembrane</keyword>
<comment type="subcellular location">
    <subcellularLocation>
        <location evidence="1">Endomembrane system</location>
        <topology evidence="1">Multi-pass membrane protein</topology>
    </subcellularLocation>
</comment>
<evidence type="ECO:0000256" key="3">
    <source>
        <dbReference type="ARBA" id="ARBA00022448"/>
    </source>
</evidence>
<dbReference type="FunFam" id="1.20.1280.290:FF:000001">
    <property type="entry name" value="Bidirectional sugar transporter SWEET"/>
    <property type="match status" value="1"/>
</dbReference>
<evidence type="ECO:0008006" key="13">
    <source>
        <dbReference type="Google" id="ProtNLM"/>
    </source>
</evidence>
<dbReference type="PANTHER" id="PTHR10791">
    <property type="entry name" value="RAG1-ACTIVATING PROTEIN 1"/>
    <property type="match status" value="1"/>
</dbReference>
<proteinExistence type="inferred from homology"/>
<dbReference type="Gene3D" id="1.20.1280.290">
    <property type="match status" value="1"/>
</dbReference>
<evidence type="ECO:0000256" key="6">
    <source>
        <dbReference type="ARBA" id="ARBA00022737"/>
    </source>
</evidence>
<keyword evidence="10" id="KW-0732">Signal</keyword>
<dbReference type="PANTHER" id="PTHR10791:SF111">
    <property type="entry name" value="BIDIRECTIONAL SUGAR TRANSPORTER SWEET2"/>
    <property type="match status" value="1"/>
</dbReference>
<dbReference type="InterPro" id="IPR047664">
    <property type="entry name" value="SWEET"/>
</dbReference>
<organism evidence="11 12">
    <name type="scientific">Carnegiea gigantea</name>
    <dbReference type="NCBI Taxonomy" id="171969"/>
    <lineage>
        <taxon>Eukaryota</taxon>
        <taxon>Viridiplantae</taxon>
        <taxon>Streptophyta</taxon>
        <taxon>Embryophyta</taxon>
        <taxon>Tracheophyta</taxon>
        <taxon>Spermatophyta</taxon>
        <taxon>Magnoliopsida</taxon>
        <taxon>eudicotyledons</taxon>
        <taxon>Gunneridae</taxon>
        <taxon>Pentapetalae</taxon>
        <taxon>Caryophyllales</taxon>
        <taxon>Cactineae</taxon>
        <taxon>Cactaceae</taxon>
        <taxon>Cactoideae</taxon>
        <taxon>Echinocereeae</taxon>
        <taxon>Carnegiea</taxon>
    </lineage>
</organism>
<protein>
    <recommendedName>
        <fullName evidence="13">SWEET sugar transporter</fullName>
    </recommendedName>
</protein>
<comment type="similarity">
    <text evidence="2">Belongs to the SWEET sugar transporter family.</text>
</comment>
<keyword evidence="8 9" id="KW-0472">Membrane</keyword>